<keyword evidence="2" id="KW-1185">Reference proteome</keyword>
<evidence type="ECO:0000313" key="1">
    <source>
        <dbReference type="EMBL" id="GJE05272.1"/>
    </source>
</evidence>
<comment type="caution">
    <text evidence="1">The sequence shown here is derived from an EMBL/GenBank/DDBJ whole genome shotgun (WGS) entry which is preliminary data.</text>
</comment>
<proteinExistence type="predicted"/>
<dbReference type="EMBL" id="BPQR01000010">
    <property type="protein sequence ID" value="GJE05272.1"/>
    <property type="molecule type" value="Genomic_DNA"/>
</dbReference>
<dbReference type="Proteomes" id="UP001055102">
    <property type="component" value="Unassembled WGS sequence"/>
</dbReference>
<dbReference type="RefSeq" id="WP_238273963.1">
    <property type="nucleotide sequence ID" value="NZ_BPQR01000010.1"/>
</dbReference>
<gene>
    <name evidence="1" type="ORF">AOPFMNJM_0570</name>
</gene>
<organism evidence="1 2">
    <name type="scientific">Methylobacterium jeotgali</name>
    <dbReference type="NCBI Taxonomy" id="381630"/>
    <lineage>
        <taxon>Bacteria</taxon>
        <taxon>Pseudomonadati</taxon>
        <taxon>Pseudomonadota</taxon>
        <taxon>Alphaproteobacteria</taxon>
        <taxon>Hyphomicrobiales</taxon>
        <taxon>Methylobacteriaceae</taxon>
        <taxon>Methylobacterium</taxon>
    </lineage>
</organism>
<reference evidence="1" key="1">
    <citation type="journal article" date="2021" name="Front. Microbiol.">
        <title>Comprehensive Comparative Genomics and Phenotyping of Methylobacterium Species.</title>
        <authorList>
            <person name="Alessa O."/>
            <person name="Ogura Y."/>
            <person name="Fujitani Y."/>
            <person name="Takami H."/>
            <person name="Hayashi T."/>
            <person name="Sahin N."/>
            <person name="Tani A."/>
        </authorList>
    </citation>
    <scope>NUCLEOTIDE SEQUENCE</scope>
    <source>
        <strain evidence="1">LMG 23639</strain>
    </source>
</reference>
<reference evidence="1" key="2">
    <citation type="submission" date="2021-08" db="EMBL/GenBank/DDBJ databases">
        <authorList>
            <person name="Tani A."/>
            <person name="Ola A."/>
            <person name="Ogura Y."/>
            <person name="Katsura K."/>
            <person name="Hayashi T."/>
        </authorList>
    </citation>
    <scope>NUCLEOTIDE SEQUENCE</scope>
    <source>
        <strain evidence="1">LMG 23639</strain>
    </source>
</reference>
<sequence length="196" mass="20899">MTANTTDPRAMADAIFEAGSRPEEIQDALARLGHGAPEFLSRLAARAAVGGGPDVIEGLDVAEEETMTSKLLGRVQADYEAQKEANADSVKPRDLGKLPSWMPAKAAFGNDVAFIIKLANRNVSPPTNRFVRYVADALGVAIGQVRQHFADTSPRGLAGVEAKSSGKPNVNMVEDFADAVGKAKVPDELRARWLSE</sequence>
<accession>A0ABQ4SQ46</accession>
<protein>
    <submittedName>
        <fullName evidence="1">Uncharacterized protein</fullName>
    </submittedName>
</protein>
<evidence type="ECO:0000313" key="2">
    <source>
        <dbReference type="Proteomes" id="UP001055102"/>
    </source>
</evidence>
<name>A0ABQ4SQ46_9HYPH</name>